<dbReference type="RefSeq" id="XP_060418965.1">
    <property type="nucleotide sequence ID" value="XM_060552146.1"/>
</dbReference>
<organism evidence="2 3">
    <name type="scientific">Colletotrichum navitas</name>
    <dbReference type="NCBI Taxonomy" id="681940"/>
    <lineage>
        <taxon>Eukaryota</taxon>
        <taxon>Fungi</taxon>
        <taxon>Dikarya</taxon>
        <taxon>Ascomycota</taxon>
        <taxon>Pezizomycotina</taxon>
        <taxon>Sordariomycetes</taxon>
        <taxon>Hypocreomycetidae</taxon>
        <taxon>Glomerellales</taxon>
        <taxon>Glomerellaceae</taxon>
        <taxon>Colletotrichum</taxon>
        <taxon>Colletotrichum graminicola species complex</taxon>
    </lineage>
</organism>
<sequence>MPEKCGRRGRPRVRRGGTAWRGLLVCTSGRLYGRGTAQLLQRTRSPRGCHCPFLCSFFSPSDSPSGAARVPARKADCHVTAWPYFGNLFIFIFNLFLAISPVRLAMFKSLLSFFLSYLRCTIWGGMSDFVMTKAPRKGCFFIPTASDSSVWSRNLARRWPNGERTGERDPGREIWFDM</sequence>
<dbReference type="GeneID" id="85436386"/>
<dbReference type="AlphaFoldDB" id="A0AAD8Q9A6"/>
<keyword evidence="1" id="KW-0812">Transmembrane</keyword>
<comment type="caution">
    <text evidence="2">The sequence shown here is derived from an EMBL/GenBank/DDBJ whole genome shotgun (WGS) entry which is preliminary data.</text>
</comment>
<name>A0AAD8Q9A6_9PEZI</name>
<feature type="transmembrane region" description="Helical" evidence="1">
    <location>
        <begin position="79"/>
        <end position="99"/>
    </location>
</feature>
<evidence type="ECO:0000313" key="3">
    <source>
        <dbReference type="Proteomes" id="UP001230504"/>
    </source>
</evidence>
<dbReference type="EMBL" id="JAHLJV010000005">
    <property type="protein sequence ID" value="KAK1598260.1"/>
    <property type="molecule type" value="Genomic_DNA"/>
</dbReference>
<keyword evidence="1" id="KW-0472">Membrane</keyword>
<keyword evidence="1" id="KW-1133">Transmembrane helix</keyword>
<dbReference type="Proteomes" id="UP001230504">
    <property type="component" value="Unassembled WGS sequence"/>
</dbReference>
<reference evidence="2" key="1">
    <citation type="submission" date="2021-06" db="EMBL/GenBank/DDBJ databases">
        <title>Comparative genomics, transcriptomics and evolutionary studies reveal genomic signatures of adaptation to plant cell wall in hemibiotrophic fungi.</title>
        <authorList>
            <consortium name="DOE Joint Genome Institute"/>
            <person name="Baroncelli R."/>
            <person name="Diaz J.F."/>
            <person name="Benocci T."/>
            <person name="Peng M."/>
            <person name="Battaglia E."/>
            <person name="Haridas S."/>
            <person name="Andreopoulos W."/>
            <person name="Labutti K."/>
            <person name="Pangilinan J."/>
            <person name="Floch G.L."/>
            <person name="Makela M.R."/>
            <person name="Henrissat B."/>
            <person name="Grigoriev I.V."/>
            <person name="Crouch J.A."/>
            <person name="De Vries R.P."/>
            <person name="Sukno S.A."/>
            <person name="Thon M.R."/>
        </authorList>
    </citation>
    <scope>NUCLEOTIDE SEQUENCE</scope>
    <source>
        <strain evidence="2">CBS 125086</strain>
    </source>
</reference>
<evidence type="ECO:0000313" key="2">
    <source>
        <dbReference type="EMBL" id="KAK1598260.1"/>
    </source>
</evidence>
<accession>A0AAD8Q9A6</accession>
<protein>
    <submittedName>
        <fullName evidence="2">Uncharacterized protein</fullName>
    </submittedName>
</protein>
<gene>
    <name evidence="2" type="ORF">LY79DRAFT_284355</name>
</gene>
<proteinExistence type="predicted"/>
<keyword evidence="3" id="KW-1185">Reference proteome</keyword>
<evidence type="ECO:0000256" key="1">
    <source>
        <dbReference type="SAM" id="Phobius"/>
    </source>
</evidence>